<name>A0A971M395_9BACT</name>
<reference evidence="1" key="2">
    <citation type="submission" date="2020-01" db="EMBL/GenBank/DDBJ databases">
        <authorList>
            <person name="Campanaro S."/>
        </authorList>
    </citation>
    <scope>NUCLEOTIDE SEQUENCE</scope>
    <source>
        <strain evidence="1">AS06rmzACSIP_7</strain>
    </source>
</reference>
<comment type="caution">
    <text evidence="1">The sequence shown here is derived from an EMBL/GenBank/DDBJ whole genome shotgun (WGS) entry which is preliminary data.</text>
</comment>
<sequence length="191" mass="20738">MITTEQARTLQQASDASYDQIPSLAGHTCVNTLTDPKTGFNAVIFKKDGTNEYIIAFTGTEPQTSQDVVADLAPGTTQWKDNATKVRAALTTLDSRGATKISFTGHSLGGAHAQYGAYRYLAQGGSAAVKGVRNAYHFNKTSGQEVIGQQGFCRRLGDSIMAHFESSGRRPTKEVWTENQYGVPRIPIYNE</sequence>
<dbReference type="AlphaFoldDB" id="A0A971M395"/>
<protein>
    <recommendedName>
        <fullName evidence="3">Fungal lipase-like domain-containing protein</fullName>
    </recommendedName>
</protein>
<gene>
    <name evidence="1" type="ORF">GXY80_05025</name>
</gene>
<dbReference type="Gene3D" id="3.40.50.1820">
    <property type="entry name" value="alpha/beta hydrolase"/>
    <property type="match status" value="1"/>
</dbReference>
<dbReference type="Pfam" id="PF26363">
    <property type="entry name" value="Phospholipase-like"/>
    <property type="match status" value="1"/>
</dbReference>
<evidence type="ECO:0000313" key="1">
    <source>
        <dbReference type="EMBL" id="NLW34830.1"/>
    </source>
</evidence>
<dbReference type="InterPro" id="IPR029058">
    <property type="entry name" value="AB_hydrolase_fold"/>
</dbReference>
<dbReference type="EMBL" id="JAAYEE010000084">
    <property type="protein sequence ID" value="NLW34830.1"/>
    <property type="molecule type" value="Genomic_DNA"/>
</dbReference>
<dbReference type="Proteomes" id="UP000777265">
    <property type="component" value="Unassembled WGS sequence"/>
</dbReference>
<evidence type="ECO:0000313" key="2">
    <source>
        <dbReference type="Proteomes" id="UP000777265"/>
    </source>
</evidence>
<dbReference type="GO" id="GO:0006629">
    <property type="term" value="P:lipid metabolic process"/>
    <property type="evidence" value="ECO:0007669"/>
    <property type="project" value="InterPro"/>
</dbReference>
<organism evidence="1 2">
    <name type="scientific">Syntrophorhabdus aromaticivorans</name>
    <dbReference type="NCBI Taxonomy" id="328301"/>
    <lineage>
        <taxon>Bacteria</taxon>
        <taxon>Pseudomonadati</taxon>
        <taxon>Thermodesulfobacteriota</taxon>
        <taxon>Syntrophorhabdia</taxon>
        <taxon>Syntrophorhabdales</taxon>
        <taxon>Syntrophorhabdaceae</taxon>
        <taxon>Syntrophorhabdus</taxon>
    </lineage>
</organism>
<reference evidence="1" key="1">
    <citation type="journal article" date="2020" name="Biotechnol. Biofuels">
        <title>New insights from the biogas microbiome by comprehensive genome-resolved metagenomics of nearly 1600 species originating from multiple anaerobic digesters.</title>
        <authorList>
            <person name="Campanaro S."/>
            <person name="Treu L."/>
            <person name="Rodriguez-R L.M."/>
            <person name="Kovalovszki A."/>
            <person name="Ziels R.M."/>
            <person name="Maus I."/>
            <person name="Zhu X."/>
            <person name="Kougias P.G."/>
            <person name="Basile A."/>
            <person name="Luo G."/>
            <person name="Schluter A."/>
            <person name="Konstantinidis K.T."/>
            <person name="Angelidaki I."/>
        </authorList>
    </citation>
    <scope>NUCLEOTIDE SEQUENCE</scope>
    <source>
        <strain evidence="1">AS06rmzACSIP_7</strain>
    </source>
</reference>
<accession>A0A971M395</accession>
<evidence type="ECO:0008006" key="3">
    <source>
        <dbReference type="Google" id="ProtNLM"/>
    </source>
</evidence>
<proteinExistence type="predicted"/>
<dbReference type="SUPFAM" id="SSF53474">
    <property type="entry name" value="alpha/beta-Hydrolases"/>
    <property type="match status" value="1"/>
</dbReference>